<keyword evidence="12" id="KW-0378">Hydrolase</keyword>
<evidence type="ECO:0000256" key="13">
    <source>
        <dbReference type="ARBA" id="ARBA00022839"/>
    </source>
</evidence>
<evidence type="ECO:0000256" key="17">
    <source>
        <dbReference type="ARBA" id="ARBA00023163"/>
    </source>
</evidence>
<dbReference type="PROSITE" id="PS51450">
    <property type="entry name" value="LRR"/>
    <property type="match status" value="1"/>
</dbReference>
<evidence type="ECO:0000256" key="1">
    <source>
        <dbReference type="ARBA" id="ARBA00001663"/>
    </source>
</evidence>
<organism evidence="24 25">
    <name type="scientific">Neocallimastix californiae</name>
    <dbReference type="NCBI Taxonomy" id="1754190"/>
    <lineage>
        <taxon>Eukaryota</taxon>
        <taxon>Fungi</taxon>
        <taxon>Fungi incertae sedis</taxon>
        <taxon>Chytridiomycota</taxon>
        <taxon>Chytridiomycota incertae sedis</taxon>
        <taxon>Neocallimastigomycetes</taxon>
        <taxon>Neocallimastigales</taxon>
        <taxon>Neocallimastigaceae</taxon>
        <taxon>Neocallimastix</taxon>
    </lineage>
</organism>
<evidence type="ECO:0000256" key="4">
    <source>
        <dbReference type="ARBA" id="ARBA00004496"/>
    </source>
</evidence>
<feature type="compositionally biased region" description="Low complexity" evidence="22">
    <location>
        <begin position="117"/>
        <end position="144"/>
    </location>
</feature>
<comment type="catalytic activity">
    <reaction evidence="1">
        <text>Exonucleolytic cleavage of poly(A) to 5'-AMP.</text>
        <dbReference type="EC" id="3.1.13.4"/>
    </reaction>
</comment>
<dbReference type="InterPro" id="IPR005135">
    <property type="entry name" value="Endo/exonuclease/phosphatase"/>
</dbReference>
<dbReference type="CDD" id="cd09097">
    <property type="entry name" value="Deadenylase_CCR4"/>
    <property type="match status" value="1"/>
</dbReference>
<evidence type="ECO:0000256" key="9">
    <source>
        <dbReference type="ARBA" id="ARBA00022722"/>
    </source>
</evidence>
<comment type="caution">
    <text evidence="24">The sequence shown here is derived from an EMBL/GenBank/DDBJ whole genome shotgun (WGS) entry which is preliminary data.</text>
</comment>
<evidence type="ECO:0000256" key="19">
    <source>
        <dbReference type="ARBA" id="ARBA00030493"/>
    </source>
</evidence>
<gene>
    <name evidence="24" type="ORF">LY90DRAFT_661500</name>
</gene>
<proteinExistence type="inferred from homology"/>
<keyword evidence="7" id="KW-0963">Cytoplasm</keyword>
<dbReference type="InterPro" id="IPR036691">
    <property type="entry name" value="Endo/exonu/phosph_ase_sf"/>
</dbReference>
<dbReference type="GO" id="GO:0046872">
    <property type="term" value="F:metal ion binding"/>
    <property type="evidence" value="ECO:0007669"/>
    <property type="project" value="UniProtKB-KW"/>
</dbReference>
<dbReference type="EMBL" id="MCOG01000089">
    <property type="protein sequence ID" value="ORY54050.1"/>
    <property type="molecule type" value="Genomic_DNA"/>
</dbReference>
<sequence length="643" mass="73622">MSQSSYPYNGMYYAPNMFQNQQMQSASPRLDSPAILGNNSPYYSILQQQQQQQQQLMSSPHQMQYSSINNSMANGNINPAHVTSIVNASNSKNVHIQKQLELAKKSRNSSSPHHNARVAAAVARASNSTHGNNNNSNNSNSSNNTEKEAGQWTILDFGGMAIKNISLELFKYTFLTTLYLNHNKLLFIPPEISNLKNLNVLDISGNKLTYLPPEMGLLSELKELYLFDNIVAELPNEFGFLFKLEILGIEGNPINEKIVQHLQQDGTQGVIVYLRDKCQVPPPPEKRKWIAFDDEPMMNDRYLVMTYNILSDKYASPQSKKIIKEILEYSPDIICLQEVEMSQYHDLFTPQLSEYTGVFWPKSRAKTMQEYEKKTVDGCATFFKTRRFNLIEQDLIEFNQTASQNPESRKYEDIYNRVMTKDNIAVVILLEDKETNFCIMVTNTHLHWDPAYKDVKLVQATILMEELQKFSDIYMKRPLRPQFTKYLQNDSTRFPLIICGDFNSEENSGVYEFLSKGKIAPDHEDYLGHSYGTEEVTHKLQLKSAYTEVNDLEFTNYTPGFKGILDYIWYTSNTIKVTGALGPVDKQYMKKVVGFPEFHFPSDHIPLLTQIKIKNQIPPHINSAAMARQAQAAQQAAAQNRRH</sequence>
<comment type="similarity">
    <text evidence="5">Belongs to the CCR4/nocturin family.</text>
</comment>
<feature type="region of interest" description="Disordered" evidence="22">
    <location>
        <begin position="103"/>
        <end position="147"/>
    </location>
</feature>
<evidence type="ECO:0000256" key="11">
    <source>
        <dbReference type="ARBA" id="ARBA00022737"/>
    </source>
</evidence>
<evidence type="ECO:0000256" key="10">
    <source>
        <dbReference type="ARBA" id="ARBA00022723"/>
    </source>
</evidence>
<evidence type="ECO:0000256" key="18">
    <source>
        <dbReference type="ARBA" id="ARBA00023242"/>
    </source>
</evidence>
<dbReference type="SUPFAM" id="SSF56219">
    <property type="entry name" value="DNase I-like"/>
    <property type="match status" value="1"/>
</dbReference>
<dbReference type="AlphaFoldDB" id="A0A1Y2D469"/>
<keyword evidence="11" id="KW-0677">Repeat</keyword>
<evidence type="ECO:0000259" key="23">
    <source>
        <dbReference type="Pfam" id="PF03372"/>
    </source>
</evidence>
<evidence type="ECO:0000256" key="6">
    <source>
        <dbReference type="ARBA" id="ARBA00012161"/>
    </source>
</evidence>
<dbReference type="InterPro" id="IPR003591">
    <property type="entry name" value="Leu-rich_rpt_typical-subtyp"/>
</dbReference>
<keyword evidence="14" id="KW-0460">Magnesium</keyword>
<dbReference type="STRING" id="1754190.A0A1Y2D469"/>
<dbReference type="InterPro" id="IPR032675">
    <property type="entry name" value="LRR_dom_sf"/>
</dbReference>
<dbReference type="SUPFAM" id="SSF52058">
    <property type="entry name" value="L domain-like"/>
    <property type="match status" value="1"/>
</dbReference>
<feature type="domain" description="Endonuclease/exonuclease/phosphatase" evidence="23">
    <location>
        <begin position="305"/>
        <end position="604"/>
    </location>
</feature>
<evidence type="ECO:0000256" key="3">
    <source>
        <dbReference type="ARBA" id="ARBA00004123"/>
    </source>
</evidence>
<evidence type="ECO:0000313" key="24">
    <source>
        <dbReference type="EMBL" id="ORY54050.1"/>
    </source>
</evidence>
<evidence type="ECO:0000256" key="2">
    <source>
        <dbReference type="ARBA" id="ARBA00001946"/>
    </source>
</evidence>
<keyword evidence="15" id="KW-0694">RNA-binding</keyword>
<comment type="subcellular location">
    <subcellularLocation>
        <location evidence="4">Cytoplasm</location>
    </subcellularLocation>
    <subcellularLocation>
        <location evidence="3">Nucleus</location>
    </subcellularLocation>
</comment>
<keyword evidence="13" id="KW-0269">Exonuclease</keyword>
<dbReference type="GO" id="GO:0003723">
    <property type="term" value="F:RNA binding"/>
    <property type="evidence" value="ECO:0007669"/>
    <property type="project" value="UniProtKB-KW"/>
</dbReference>
<evidence type="ECO:0000256" key="7">
    <source>
        <dbReference type="ARBA" id="ARBA00022490"/>
    </source>
</evidence>
<evidence type="ECO:0000313" key="25">
    <source>
        <dbReference type="Proteomes" id="UP000193920"/>
    </source>
</evidence>
<dbReference type="Pfam" id="PF13855">
    <property type="entry name" value="LRR_8"/>
    <property type="match status" value="1"/>
</dbReference>
<protein>
    <recommendedName>
        <fullName evidence="6">poly(A)-specific ribonuclease</fullName>
        <ecNumber evidence="6">3.1.13.4</ecNumber>
    </recommendedName>
    <alternativeName>
        <fullName evidence="19">Carbon catabolite repressor protein 4</fullName>
    </alternativeName>
    <alternativeName>
        <fullName evidence="20">Cytoplasmic deadenylase</fullName>
    </alternativeName>
    <alternativeName>
        <fullName evidence="21">Glucose-repressible alcohol dehydrogenase transcriptional effector</fullName>
    </alternativeName>
</protein>
<evidence type="ECO:0000256" key="20">
    <source>
        <dbReference type="ARBA" id="ARBA00031469"/>
    </source>
</evidence>
<keyword evidence="8" id="KW-0433">Leucine-rich repeat</keyword>
<keyword evidence="9" id="KW-0540">Nuclease</keyword>
<evidence type="ECO:0000256" key="22">
    <source>
        <dbReference type="SAM" id="MobiDB-lite"/>
    </source>
</evidence>
<evidence type="ECO:0000256" key="14">
    <source>
        <dbReference type="ARBA" id="ARBA00022842"/>
    </source>
</evidence>
<evidence type="ECO:0000256" key="12">
    <source>
        <dbReference type="ARBA" id="ARBA00022801"/>
    </source>
</evidence>
<dbReference type="OrthoDB" id="428734at2759"/>
<dbReference type="InterPro" id="IPR050410">
    <property type="entry name" value="CCR4/nocturin_mRNA_transcr"/>
</dbReference>
<evidence type="ECO:0000256" key="8">
    <source>
        <dbReference type="ARBA" id="ARBA00022614"/>
    </source>
</evidence>
<dbReference type="GO" id="GO:0005634">
    <property type="term" value="C:nucleus"/>
    <property type="evidence" value="ECO:0007669"/>
    <property type="project" value="UniProtKB-SubCell"/>
</dbReference>
<keyword evidence="18" id="KW-0539">Nucleus</keyword>
<keyword evidence="17" id="KW-0804">Transcription</keyword>
<dbReference type="Gene3D" id="3.80.10.10">
    <property type="entry name" value="Ribonuclease Inhibitor"/>
    <property type="match status" value="1"/>
</dbReference>
<dbReference type="EC" id="3.1.13.4" evidence="6"/>
<dbReference type="Pfam" id="PF03372">
    <property type="entry name" value="Exo_endo_phos"/>
    <property type="match status" value="1"/>
</dbReference>
<dbReference type="PANTHER" id="PTHR12121">
    <property type="entry name" value="CARBON CATABOLITE REPRESSOR PROTEIN 4"/>
    <property type="match status" value="1"/>
</dbReference>
<evidence type="ECO:0000256" key="5">
    <source>
        <dbReference type="ARBA" id="ARBA00010774"/>
    </source>
</evidence>
<dbReference type="Proteomes" id="UP000193920">
    <property type="component" value="Unassembled WGS sequence"/>
</dbReference>
<dbReference type="GO" id="GO:0005737">
    <property type="term" value="C:cytoplasm"/>
    <property type="evidence" value="ECO:0007669"/>
    <property type="project" value="UniProtKB-SubCell"/>
</dbReference>
<evidence type="ECO:0000256" key="21">
    <source>
        <dbReference type="ARBA" id="ARBA00033317"/>
    </source>
</evidence>
<name>A0A1Y2D469_9FUNG</name>
<dbReference type="InterPro" id="IPR001611">
    <property type="entry name" value="Leu-rich_rpt"/>
</dbReference>
<dbReference type="Gene3D" id="3.60.10.10">
    <property type="entry name" value="Endonuclease/exonuclease/phosphatase"/>
    <property type="match status" value="1"/>
</dbReference>
<dbReference type="PANTHER" id="PTHR12121:SF100">
    <property type="entry name" value="POLY(A)-SPECIFIC RIBONUCLEASE"/>
    <property type="match status" value="1"/>
</dbReference>
<evidence type="ECO:0000256" key="15">
    <source>
        <dbReference type="ARBA" id="ARBA00022884"/>
    </source>
</evidence>
<dbReference type="GO" id="GO:0004535">
    <property type="term" value="F:poly(A)-specific ribonuclease activity"/>
    <property type="evidence" value="ECO:0007669"/>
    <property type="project" value="UniProtKB-EC"/>
</dbReference>
<reference evidence="24 25" key="1">
    <citation type="submission" date="2016-08" db="EMBL/GenBank/DDBJ databases">
        <title>A Parts List for Fungal Cellulosomes Revealed by Comparative Genomics.</title>
        <authorList>
            <consortium name="DOE Joint Genome Institute"/>
            <person name="Haitjema C.H."/>
            <person name="Gilmore S.P."/>
            <person name="Henske J.K."/>
            <person name="Solomon K.V."/>
            <person name="De Groot R."/>
            <person name="Kuo A."/>
            <person name="Mondo S.J."/>
            <person name="Salamov A.A."/>
            <person name="Labutti K."/>
            <person name="Zhao Z."/>
            <person name="Chiniquy J."/>
            <person name="Barry K."/>
            <person name="Brewer H.M."/>
            <person name="Purvine S.O."/>
            <person name="Wright A.T."/>
            <person name="Boxma B."/>
            <person name="Van Alen T."/>
            <person name="Hackstein J.H."/>
            <person name="Baker S.E."/>
            <person name="Grigoriev I.V."/>
            <person name="O'Malley M.A."/>
        </authorList>
    </citation>
    <scope>NUCLEOTIDE SEQUENCE [LARGE SCALE GENOMIC DNA]</scope>
    <source>
        <strain evidence="24 25">G1</strain>
    </source>
</reference>
<evidence type="ECO:0000256" key="16">
    <source>
        <dbReference type="ARBA" id="ARBA00023015"/>
    </source>
</evidence>
<keyword evidence="16" id="KW-0805">Transcription regulation</keyword>
<keyword evidence="10" id="KW-0479">Metal-binding</keyword>
<dbReference type="SMART" id="SM00369">
    <property type="entry name" value="LRR_TYP"/>
    <property type="match status" value="2"/>
</dbReference>
<comment type="cofactor">
    <cofactor evidence="2">
        <name>Mg(2+)</name>
        <dbReference type="ChEBI" id="CHEBI:18420"/>
    </cofactor>
</comment>
<accession>A0A1Y2D469</accession>
<keyword evidence="25" id="KW-1185">Reference proteome</keyword>